<evidence type="ECO:0000259" key="1">
    <source>
        <dbReference type="PROSITE" id="PS51819"/>
    </source>
</evidence>
<reference evidence="2 3" key="1">
    <citation type="submission" date="2018-07" db="EMBL/GenBank/DDBJ databases">
        <title>Desertimonas flava gen. nov. sp. nov.</title>
        <authorList>
            <person name="Liu S."/>
        </authorList>
    </citation>
    <scope>NUCLEOTIDE SEQUENCE [LARGE SCALE GENOMIC DNA]</scope>
    <source>
        <strain evidence="2 3">16Sb5-5</strain>
    </source>
</reference>
<accession>A0A367Z0D9</accession>
<feature type="domain" description="VOC" evidence="1">
    <location>
        <begin position="4"/>
        <end position="127"/>
    </location>
</feature>
<dbReference type="PANTHER" id="PTHR36503:SF1">
    <property type="entry name" value="BLR2520 PROTEIN"/>
    <property type="match status" value="1"/>
</dbReference>
<proteinExistence type="predicted"/>
<dbReference type="EMBL" id="QOUI01000001">
    <property type="protein sequence ID" value="RCK71548.1"/>
    <property type="molecule type" value="Genomic_DNA"/>
</dbReference>
<dbReference type="PANTHER" id="PTHR36503">
    <property type="entry name" value="BLR2520 PROTEIN"/>
    <property type="match status" value="1"/>
</dbReference>
<protein>
    <submittedName>
        <fullName evidence="2">Glyoxalase</fullName>
    </submittedName>
</protein>
<name>A0A367Z0D9_9ACTN</name>
<comment type="caution">
    <text evidence="2">The sequence shown here is derived from an EMBL/GenBank/DDBJ whole genome shotgun (WGS) entry which is preliminary data.</text>
</comment>
<dbReference type="AlphaFoldDB" id="A0A367Z0D9"/>
<dbReference type="Proteomes" id="UP000252770">
    <property type="component" value="Unassembled WGS sequence"/>
</dbReference>
<keyword evidence="3" id="KW-1185">Reference proteome</keyword>
<dbReference type="PROSITE" id="PS51819">
    <property type="entry name" value="VOC"/>
    <property type="match status" value="1"/>
</dbReference>
<dbReference type="SUPFAM" id="SSF54593">
    <property type="entry name" value="Glyoxalase/Bleomycin resistance protein/Dihydroxybiphenyl dioxygenase"/>
    <property type="match status" value="1"/>
</dbReference>
<dbReference type="InterPro" id="IPR004360">
    <property type="entry name" value="Glyas_Fos-R_dOase_dom"/>
</dbReference>
<evidence type="ECO:0000313" key="2">
    <source>
        <dbReference type="EMBL" id="RCK71548.1"/>
    </source>
</evidence>
<organism evidence="2 3">
    <name type="scientific">Desertihabitans brevis</name>
    <dbReference type="NCBI Taxonomy" id="2268447"/>
    <lineage>
        <taxon>Bacteria</taxon>
        <taxon>Bacillati</taxon>
        <taxon>Actinomycetota</taxon>
        <taxon>Actinomycetes</taxon>
        <taxon>Propionibacteriales</taxon>
        <taxon>Propionibacteriaceae</taxon>
        <taxon>Desertihabitans</taxon>
    </lineage>
</organism>
<dbReference type="Gene3D" id="3.10.180.10">
    <property type="entry name" value="2,3-Dihydroxybiphenyl 1,2-Dioxygenase, domain 1"/>
    <property type="match status" value="1"/>
</dbReference>
<dbReference type="InterPro" id="IPR037523">
    <property type="entry name" value="VOC_core"/>
</dbReference>
<gene>
    <name evidence="2" type="ORF">DT076_02880</name>
</gene>
<dbReference type="RefSeq" id="WP_114125251.1">
    <property type="nucleotide sequence ID" value="NZ_QOUI01000001.1"/>
</dbReference>
<dbReference type="Pfam" id="PF00903">
    <property type="entry name" value="Glyoxalase"/>
    <property type="match status" value="1"/>
</dbReference>
<evidence type="ECO:0000313" key="3">
    <source>
        <dbReference type="Proteomes" id="UP000252770"/>
    </source>
</evidence>
<sequence>MEQRLSLVTLAVDDLEAVRRFWVEGIGWQPMTDEPGEVVMFQVGEHLLLSLWDVGHFTAEVGPPVRGPGAFPITLAHNLGSPEEVDAVLALAERAGARTTAAEHRDWGGYSGYFVDPAGFSWEIAWAPGEIGALVVPPGRPG</sequence>
<dbReference type="InterPro" id="IPR029068">
    <property type="entry name" value="Glyas_Bleomycin-R_OHBP_Dase"/>
</dbReference>